<dbReference type="PROSITE" id="PS00086">
    <property type="entry name" value="CYTOCHROME_P450"/>
    <property type="match status" value="1"/>
</dbReference>
<sequence>MSVQWSAAHCGGAWLISDYEAVAAGLRDPRLSVRRGARWINSGLGGLGAPGRLDPAPAELQALRRFKRLFSRSVLLLDGRAHRRLRGVLNPGFKPTDLEAQRPAITRIAGQLIDAIVADPLAPQGFDFVSRFARPLPALAIAGLMGLPDRVPAAFIDWAADLAAFIGSPTPDAGQTLAAQAAMAALCDLFTEVVKDADTLPPDSLVARLLQAQREQRINRNEMLAQCCTLLFAGYETTRNLLGNGLLALLQHPAQWTALKADPTLLRTALREMLRYDSPVQYTGRRVLTDLQVAGRTLRQGELVILHIGQANHDGRRFTGPQHFDIRRDEGMHLSFGQGPHVCLGAALTLLEAEIAFTALMQRLPTLALSATPPRRRQHAAYSALDRLPLVF</sequence>
<comment type="similarity">
    <text evidence="1 2">Belongs to the cytochrome P450 family.</text>
</comment>
<dbReference type="PRINTS" id="PR00385">
    <property type="entry name" value="P450"/>
</dbReference>
<evidence type="ECO:0000256" key="1">
    <source>
        <dbReference type="ARBA" id="ARBA00010617"/>
    </source>
</evidence>
<evidence type="ECO:0000313" key="4">
    <source>
        <dbReference type="Proteomes" id="UP001260715"/>
    </source>
</evidence>
<dbReference type="PRINTS" id="PR00359">
    <property type="entry name" value="BP450"/>
</dbReference>
<dbReference type="RefSeq" id="WP_102662456.1">
    <property type="nucleotide sequence ID" value="NZ_JAVDSJ010000001.1"/>
</dbReference>
<dbReference type="InterPro" id="IPR017972">
    <property type="entry name" value="Cyt_P450_CS"/>
</dbReference>
<dbReference type="Pfam" id="PF00067">
    <property type="entry name" value="p450"/>
    <property type="match status" value="1"/>
</dbReference>
<keyword evidence="2" id="KW-0349">Heme</keyword>
<dbReference type="PANTHER" id="PTHR46696:SF1">
    <property type="entry name" value="CYTOCHROME P450 YJIB-RELATED"/>
    <property type="match status" value="1"/>
</dbReference>
<name>A0ABU1P969_9BURK</name>
<evidence type="ECO:0000256" key="2">
    <source>
        <dbReference type="RuleBase" id="RU000461"/>
    </source>
</evidence>
<keyword evidence="2" id="KW-0503">Monooxygenase</keyword>
<dbReference type="EMBL" id="JAVDSJ010000001">
    <property type="protein sequence ID" value="MDR6582455.1"/>
    <property type="molecule type" value="Genomic_DNA"/>
</dbReference>
<dbReference type="InterPro" id="IPR001128">
    <property type="entry name" value="Cyt_P450"/>
</dbReference>
<keyword evidence="2" id="KW-0560">Oxidoreductase</keyword>
<dbReference type="InterPro" id="IPR036396">
    <property type="entry name" value="Cyt_P450_sf"/>
</dbReference>
<keyword evidence="2" id="KW-0479">Metal-binding</keyword>
<proteinExistence type="inferred from homology"/>
<evidence type="ECO:0000313" key="3">
    <source>
        <dbReference type="EMBL" id="MDR6582455.1"/>
    </source>
</evidence>
<organism evidence="3 4">
    <name type="scientific">Herbaspirillum frisingense</name>
    <dbReference type="NCBI Taxonomy" id="92645"/>
    <lineage>
        <taxon>Bacteria</taxon>
        <taxon>Pseudomonadati</taxon>
        <taxon>Pseudomonadota</taxon>
        <taxon>Betaproteobacteria</taxon>
        <taxon>Burkholderiales</taxon>
        <taxon>Oxalobacteraceae</taxon>
        <taxon>Herbaspirillum</taxon>
    </lineage>
</organism>
<dbReference type="SUPFAM" id="SSF48264">
    <property type="entry name" value="Cytochrome P450"/>
    <property type="match status" value="1"/>
</dbReference>
<keyword evidence="4" id="KW-1185">Reference proteome</keyword>
<dbReference type="InterPro" id="IPR002397">
    <property type="entry name" value="Cyt_P450_B"/>
</dbReference>
<accession>A0ABU1P969</accession>
<comment type="caution">
    <text evidence="3">The sequence shown here is derived from an EMBL/GenBank/DDBJ whole genome shotgun (WGS) entry which is preliminary data.</text>
</comment>
<dbReference type="Gene3D" id="1.10.630.10">
    <property type="entry name" value="Cytochrome P450"/>
    <property type="match status" value="1"/>
</dbReference>
<reference evidence="3 4" key="1">
    <citation type="submission" date="2023-07" db="EMBL/GenBank/DDBJ databases">
        <title>Sorghum-associated microbial communities from plants grown in Nebraska, USA.</title>
        <authorList>
            <person name="Schachtman D."/>
        </authorList>
    </citation>
    <scope>NUCLEOTIDE SEQUENCE [LARGE SCALE GENOMIC DNA]</scope>
    <source>
        <strain evidence="3 4">596</strain>
    </source>
</reference>
<keyword evidence="2" id="KW-0408">Iron</keyword>
<dbReference type="Proteomes" id="UP001260715">
    <property type="component" value="Unassembled WGS sequence"/>
</dbReference>
<gene>
    <name evidence="3" type="ORF">J2W50_000630</name>
</gene>
<protein>
    <submittedName>
        <fullName evidence="3">Cytochrome P450</fullName>
    </submittedName>
</protein>
<dbReference type="PANTHER" id="PTHR46696">
    <property type="entry name" value="P450, PUTATIVE (EUROFUNG)-RELATED"/>
    <property type="match status" value="1"/>
</dbReference>